<evidence type="ECO:0000256" key="5">
    <source>
        <dbReference type="ARBA" id="ARBA00023288"/>
    </source>
</evidence>
<keyword evidence="4 6" id="KW-0998">Cell outer membrane</keyword>
<dbReference type="PROSITE" id="PS50005">
    <property type="entry name" value="TPR"/>
    <property type="match status" value="1"/>
</dbReference>
<dbReference type="Gene3D" id="1.25.40.10">
    <property type="entry name" value="Tetratricopeptide repeat domain"/>
    <property type="match status" value="1"/>
</dbReference>
<evidence type="ECO:0000256" key="8">
    <source>
        <dbReference type="SAM" id="Phobius"/>
    </source>
</evidence>
<evidence type="ECO:0000313" key="10">
    <source>
        <dbReference type="EMBL" id="MBB5755268.1"/>
    </source>
</evidence>
<keyword evidence="8" id="KW-0812">Transmembrane</keyword>
<dbReference type="RefSeq" id="WP_183858697.1">
    <property type="nucleotide sequence ID" value="NZ_JACHOO010000016.1"/>
</dbReference>
<dbReference type="PANTHER" id="PTHR37423:SF1">
    <property type="entry name" value="OUTER MEMBRANE PROTEIN ASSEMBLY FACTOR BAMD"/>
    <property type="match status" value="1"/>
</dbReference>
<evidence type="ECO:0000256" key="7">
    <source>
        <dbReference type="PROSITE-ProRule" id="PRU00339"/>
    </source>
</evidence>
<dbReference type="PANTHER" id="PTHR37423">
    <property type="entry name" value="SOLUBLE LYTIC MUREIN TRANSGLYCOSYLASE-RELATED"/>
    <property type="match status" value="1"/>
</dbReference>
<evidence type="ECO:0000256" key="3">
    <source>
        <dbReference type="ARBA" id="ARBA00023139"/>
    </source>
</evidence>
<comment type="similarity">
    <text evidence="6">Belongs to the BamD family.</text>
</comment>
<dbReference type="Pfam" id="PF13525">
    <property type="entry name" value="YfiO"/>
    <property type="match status" value="1"/>
</dbReference>
<dbReference type="HAMAP" id="MF_00922">
    <property type="entry name" value="OM_assembly_BamD"/>
    <property type="match status" value="1"/>
</dbReference>
<reference evidence="10 11" key="1">
    <citation type="submission" date="2020-08" db="EMBL/GenBank/DDBJ databases">
        <title>Genomic Encyclopedia of Type Strains, Phase IV (KMG-IV): sequencing the most valuable type-strain genomes for metagenomic binning, comparative biology and taxonomic classification.</title>
        <authorList>
            <person name="Goeker M."/>
        </authorList>
    </citation>
    <scope>NUCLEOTIDE SEQUENCE [LARGE SCALE GENOMIC DNA]</scope>
    <source>
        <strain evidence="10 11">DSM 16268</strain>
    </source>
</reference>
<feature type="transmembrane region" description="Helical" evidence="8">
    <location>
        <begin position="21"/>
        <end position="41"/>
    </location>
</feature>
<keyword evidence="5" id="KW-0449">Lipoprotein</keyword>
<dbReference type="GO" id="GO:0051205">
    <property type="term" value="P:protein insertion into membrane"/>
    <property type="evidence" value="ECO:0007669"/>
    <property type="project" value="UniProtKB-UniRule"/>
</dbReference>
<protein>
    <recommendedName>
        <fullName evidence="6">Outer membrane protein assembly factor BamD</fullName>
    </recommendedName>
</protein>
<keyword evidence="2 6" id="KW-0472">Membrane</keyword>
<name>A0A7W9FR51_9HYPH</name>
<dbReference type="GO" id="GO:0043165">
    <property type="term" value="P:Gram-negative-bacterium-type cell outer membrane assembly"/>
    <property type="evidence" value="ECO:0007669"/>
    <property type="project" value="UniProtKB-UniRule"/>
</dbReference>
<dbReference type="NCBIfam" id="TIGR03302">
    <property type="entry name" value="OM_YfiO"/>
    <property type="match status" value="1"/>
</dbReference>
<comment type="subunit">
    <text evidence="6">Part of the Bam complex.</text>
</comment>
<organism evidence="10 11">
    <name type="scientific">Prosthecomicrobium pneumaticum</name>
    <dbReference type="NCBI Taxonomy" id="81895"/>
    <lineage>
        <taxon>Bacteria</taxon>
        <taxon>Pseudomonadati</taxon>
        <taxon>Pseudomonadota</taxon>
        <taxon>Alphaproteobacteria</taxon>
        <taxon>Hyphomicrobiales</taxon>
        <taxon>Kaistiaceae</taxon>
        <taxon>Prosthecomicrobium</taxon>
    </lineage>
</organism>
<keyword evidence="11" id="KW-1185">Reference proteome</keyword>
<keyword evidence="7" id="KW-0802">TPR repeat</keyword>
<sequence>MNEADLYTPASVAAYRRVGAIALRAAVLSSFLALAGCLGFGGDKEPEPEPETAAGELYNQGLAYMEKGKTKDAIGRFEEVDRQHPYSEWAKKAMIMTAYAHFKRGDHAETITAAKRYLTLYPSGADAAYAQYMIGESYFRQIPEITRDQKATREAMAAMQEVINRYPDSEYVDDARDKIIKTRDQLAGKEMQVGRYYLERREYIAAVNRFKVVITEYSDTRHAEEALYRLTESYLSMGIVPEAQTAAAVLGHNFPDSPWYKDAFTLLQTGGVAPQENKGSWISKAFQKVVG</sequence>
<keyword evidence="8" id="KW-1133">Transmembrane helix</keyword>
<evidence type="ECO:0000313" key="11">
    <source>
        <dbReference type="Proteomes" id="UP000523821"/>
    </source>
</evidence>
<gene>
    <name evidence="6" type="primary">bamD</name>
    <name evidence="10" type="ORF">GGQ63_004370</name>
</gene>
<evidence type="ECO:0000256" key="6">
    <source>
        <dbReference type="HAMAP-Rule" id="MF_00922"/>
    </source>
</evidence>
<dbReference type="AlphaFoldDB" id="A0A7W9FR51"/>
<dbReference type="Proteomes" id="UP000523821">
    <property type="component" value="Unassembled WGS sequence"/>
</dbReference>
<dbReference type="InterPro" id="IPR017689">
    <property type="entry name" value="BamD"/>
</dbReference>
<evidence type="ECO:0000256" key="2">
    <source>
        <dbReference type="ARBA" id="ARBA00023136"/>
    </source>
</evidence>
<evidence type="ECO:0000259" key="9">
    <source>
        <dbReference type="Pfam" id="PF13525"/>
    </source>
</evidence>
<dbReference type="CDD" id="cd15830">
    <property type="entry name" value="BamD"/>
    <property type="match status" value="1"/>
</dbReference>
<keyword evidence="3" id="KW-0564">Palmitate</keyword>
<dbReference type="InterPro" id="IPR011990">
    <property type="entry name" value="TPR-like_helical_dom_sf"/>
</dbReference>
<feature type="domain" description="Outer membrane lipoprotein BamD-like" evidence="9">
    <location>
        <begin position="53"/>
        <end position="246"/>
    </location>
</feature>
<accession>A0A7W9FR51</accession>
<evidence type="ECO:0000256" key="1">
    <source>
        <dbReference type="ARBA" id="ARBA00022729"/>
    </source>
</evidence>
<comment type="subcellular location">
    <subcellularLocation>
        <location evidence="6">Cell outer membrane</location>
    </subcellularLocation>
</comment>
<dbReference type="InterPro" id="IPR019734">
    <property type="entry name" value="TPR_rpt"/>
</dbReference>
<feature type="repeat" description="TPR" evidence="7">
    <location>
        <begin position="54"/>
        <end position="87"/>
    </location>
</feature>
<dbReference type="GO" id="GO:1990063">
    <property type="term" value="C:Bam protein complex"/>
    <property type="evidence" value="ECO:0007669"/>
    <property type="project" value="TreeGrafter"/>
</dbReference>
<comment type="function">
    <text evidence="6">Part of the outer membrane protein assembly complex, which is involved in assembly and insertion of beta-barrel proteins into the outer membrane.</text>
</comment>
<dbReference type="EMBL" id="JACHOO010000016">
    <property type="protein sequence ID" value="MBB5755268.1"/>
    <property type="molecule type" value="Genomic_DNA"/>
</dbReference>
<proteinExistence type="inferred from homology"/>
<dbReference type="InterPro" id="IPR039565">
    <property type="entry name" value="BamD-like"/>
</dbReference>
<evidence type="ECO:0000256" key="4">
    <source>
        <dbReference type="ARBA" id="ARBA00023237"/>
    </source>
</evidence>
<keyword evidence="1 6" id="KW-0732">Signal</keyword>
<comment type="caution">
    <text evidence="10">The sequence shown here is derived from an EMBL/GenBank/DDBJ whole genome shotgun (WGS) entry which is preliminary data.</text>
</comment>
<dbReference type="SUPFAM" id="SSF48452">
    <property type="entry name" value="TPR-like"/>
    <property type="match status" value="1"/>
</dbReference>